<feature type="domain" description="Septum formation-related" evidence="2">
    <location>
        <begin position="42"/>
        <end position="149"/>
    </location>
</feature>
<dbReference type="Proteomes" id="UP000234198">
    <property type="component" value="Unassembled WGS sequence"/>
</dbReference>
<proteinExistence type="predicted"/>
<dbReference type="RefSeq" id="WP_101602347.1">
    <property type="nucleotide sequence ID" value="NZ_PKKM01000013.1"/>
</dbReference>
<evidence type="ECO:0000313" key="4">
    <source>
        <dbReference type="Proteomes" id="UP000234198"/>
    </source>
</evidence>
<evidence type="ECO:0000259" key="2">
    <source>
        <dbReference type="Pfam" id="PF13845"/>
    </source>
</evidence>
<protein>
    <submittedName>
        <fullName evidence="3">Septum formation protein</fullName>
    </submittedName>
</protein>
<feature type="signal peptide" evidence="1">
    <location>
        <begin position="1"/>
        <end position="19"/>
    </location>
</feature>
<evidence type="ECO:0000313" key="3">
    <source>
        <dbReference type="EMBL" id="PKY63836.1"/>
    </source>
</evidence>
<reference evidence="3 4" key="1">
    <citation type="submission" date="2017-12" db="EMBL/GenBank/DDBJ databases">
        <title>Phylogenetic diversity of female urinary microbiome.</title>
        <authorList>
            <person name="Thomas-White K."/>
            <person name="Wolfe A.J."/>
        </authorList>
    </citation>
    <scope>NUCLEOTIDE SEQUENCE [LARGE SCALE GENOMIC DNA]</scope>
    <source>
        <strain evidence="3 4">UMB0018</strain>
    </source>
</reference>
<dbReference type="AlphaFoldDB" id="A0A2I1HY78"/>
<organism evidence="3 4">
    <name type="scientific">Schaalia odontolytica</name>
    <dbReference type="NCBI Taxonomy" id="1660"/>
    <lineage>
        <taxon>Bacteria</taxon>
        <taxon>Bacillati</taxon>
        <taxon>Actinomycetota</taxon>
        <taxon>Actinomycetes</taxon>
        <taxon>Actinomycetales</taxon>
        <taxon>Actinomycetaceae</taxon>
        <taxon>Schaalia</taxon>
    </lineage>
</organism>
<sequence>MSRTMTRVLVLTASAAALAMTMSACSLLSFGPRTSAFSMKVGQCVQLPTGDNITDLETTDCSALHDAEVFHLTQVTEDERPSDSELEDMGGDACLAAFEGYVGIPYEESELDYTILYPSPGSWEQGDREIICFIISGDGTDTQLSGSMKGSNK</sequence>
<name>A0A2I1HY78_9ACTO</name>
<evidence type="ECO:0000256" key="1">
    <source>
        <dbReference type="SAM" id="SignalP"/>
    </source>
</evidence>
<comment type="caution">
    <text evidence="3">The sequence shown here is derived from an EMBL/GenBank/DDBJ whole genome shotgun (WGS) entry which is preliminary data.</text>
</comment>
<dbReference type="EMBL" id="PKKM01000013">
    <property type="protein sequence ID" value="PKY63836.1"/>
    <property type="molecule type" value="Genomic_DNA"/>
</dbReference>
<keyword evidence="1" id="KW-0732">Signal</keyword>
<feature type="chain" id="PRO_5039265692" evidence="1">
    <location>
        <begin position="20"/>
        <end position="153"/>
    </location>
</feature>
<accession>A0A2I1HY78</accession>
<dbReference type="PROSITE" id="PS51257">
    <property type="entry name" value="PROKAR_LIPOPROTEIN"/>
    <property type="match status" value="1"/>
</dbReference>
<dbReference type="Pfam" id="PF13845">
    <property type="entry name" value="Septum_form"/>
    <property type="match status" value="1"/>
</dbReference>
<dbReference type="InterPro" id="IPR026004">
    <property type="entry name" value="Septum_form"/>
</dbReference>
<gene>
    <name evidence="3" type="ORF">CYJ22_08805</name>
</gene>